<keyword evidence="3" id="KW-1185">Reference proteome</keyword>
<reference evidence="2 3" key="1">
    <citation type="submission" date="2016-03" db="EMBL/GenBank/DDBJ databases">
        <title>EvidentialGene: Evidence-directed Construction of Genes on Genomes.</title>
        <authorList>
            <person name="Gilbert D.G."/>
            <person name="Choi J.-H."/>
            <person name="Mockaitis K."/>
            <person name="Colbourne J."/>
            <person name="Pfrender M."/>
        </authorList>
    </citation>
    <scope>NUCLEOTIDE SEQUENCE [LARGE SCALE GENOMIC DNA]</scope>
    <source>
        <strain evidence="2 3">Xinb3</strain>
        <tissue evidence="2">Complete organism</tissue>
    </source>
</reference>
<evidence type="ECO:0000313" key="2">
    <source>
        <dbReference type="EMBL" id="KZR97173.1"/>
    </source>
</evidence>
<feature type="non-terminal residue" evidence="2">
    <location>
        <position position="109"/>
    </location>
</feature>
<name>A0A164EVB6_9CRUS</name>
<feature type="region of interest" description="Disordered" evidence="1">
    <location>
        <begin position="1"/>
        <end position="23"/>
    </location>
</feature>
<dbReference type="AlphaFoldDB" id="A0A164EVB6"/>
<feature type="non-terminal residue" evidence="2">
    <location>
        <position position="1"/>
    </location>
</feature>
<sequence length="109" mass="11617">ALQQPVSPASCTSGISSPSADPEVDDVIADMTMTAVKECLTPTEVAAVEANTLPTAGTTDPGADESALMPPPGATYLQLRHHTVVINLRNSRRQQQIILFMPLLKEYTI</sequence>
<comment type="caution">
    <text evidence="2">The sequence shown here is derived from an EMBL/GenBank/DDBJ whole genome shotgun (WGS) entry which is preliminary data.</text>
</comment>
<feature type="compositionally biased region" description="Polar residues" evidence="1">
    <location>
        <begin position="1"/>
        <end position="19"/>
    </location>
</feature>
<organism evidence="2 3">
    <name type="scientific">Daphnia magna</name>
    <dbReference type="NCBI Taxonomy" id="35525"/>
    <lineage>
        <taxon>Eukaryota</taxon>
        <taxon>Metazoa</taxon>
        <taxon>Ecdysozoa</taxon>
        <taxon>Arthropoda</taxon>
        <taxon>Crustacea</taxon>
        <taxon>Branchiopoda</taxon>
        <taxon>Diplostraca</taxon>
        <taxon>Cladocera</taxon>
        <taxon>Anomopoda</taxon>
        <taxon>Daphniidae</taxon>
        <taxon>Daphnia</taxon>
    </lineage>
</organism>
<proteinExistence type="predicted"/>
<dbReference type="EMBL" id="LRGB01022404">
    <property type="protein sequence ID" value="KZR97173.1"/>
    <property type="molecule type" value="Genomic_DNA"/>
</dbReference>
<protein>
    <submittedName>
        <fullName evidence="2">Putative Transcription factor IIIB 90 kDa subunit</fullName>
    </submittedName>
</protein>
<dbReference type="OrthoDB" id="511529at2759"/>
<evidence type="ECO:0000313" key="3">
    <source>
        <dbReference type="Proteomes" id="UP000076858"/>
    </source>
</evidence>
<gene>
    <name evidence="2" type="ORF">APZ42_008106</name>
</gene>
<dbReference type="Proteomes" id="UP000076858">
    <property type="component" value="Unassembled WGS sequence"/>
</dbReference>
<accession>A0A164EVB6</accession>
<evidence type="ECO:0000256" key="1">
    <source>
        <dbReference type="SAM" id="MobiDB-lite"/>
    </source>
</evidence>